<proteinExistence type="predicted"/>
<organism evidence="1 2">
    <name type="scientific">Gigaspora margarita</name>
    <dbReference type="NCBI Taxonomy" id="4874"/>
    <lineage>
        <taxon>Eukaryota</taxon>
        <taxon>Fungi</taxon>
        <taxon>Fungi incertae sedis</taxon>
        <taxon>Mucoromycota</taxon>
        <taxon>Glomeromycotina</taxon>
        <taxon>Glomeromycetes</taxon>
        <taxon>Diversisporales</taxon>
        <taxon>Gigasporaceae</taxon>
        <taxon>Gigaspora</taxon>
    </lineage>
</organism>
<evidence type="ECO:0000313" key="2">
    <source>
        <dbReference type="Proteomes" id="UP000789901"/>
    </source>
</evidence>
<dbReference type="Proteomes" id="UP000789901">
    <property type="component" value="Unassembled WGS sequence"/>
</dbReference>
<name>A0ABN7X131_GIGMA</name>
<dbReference type="EMBL" id="CAJVQB010074753">
    <property type="protein sequence ID" value="CAG8844126.1"/>
    <property type="molecule type" value="Genomic_DNA"/>
</dbReference>
<keyword evidence="2" id="KW-1185">Reference proteome</keyword>
<accession>A0ABN7X131</accession>
<sequence>MSLDNVIPLDDEDSDPQYSIIFEHNYHSELIIDYELVKVVNNEEQKLIESDY</sequence>
<reference evidence="1 2" key="1">
    <citation type="submission" date="2021-06" db="EMBL/GenBank/DDBJ databases">
        <authorList>
            <person name="Kallberg Y."/>
            <person name="Tangrot J."/>
            <person name="Rosling A."/>
        </authorList>
    </citation>
    <scope>NUCLEOTIDE SEQUENCE [LARGE SCALE GENOMIC DNA]</scope>
    <source>
        <strain evidence="1 2">120-4 pot B 10/14</strain>
    </source>
</reference>
<comment type="caution">
    <text evidence="1">The sequence shown here is derived from an EMBL/GenBank/DDBJ whole genome shotgun (WGS) entry which is preliminary data.</text>
</comment>
<feature type="non-terminal residue" evidence="1">
    <location>
        <position position="52"/>
    </location>
</feature>
<evidence type="ECO:0000313" key="1">
    <source>
        <dbReference type="EMBL" id="CAG8844126.1"/>
    </source>
</evidence>
<gene>
    <name evidence="1" type="ORF">GMARGA_LOCUS36919</name>
</gene>
<protein>
    <submittedName>
        <fullName evidence="1">37056_t:CDS:1</fullName>
    </submittedName>
</protein>